<gene>
    <name evidence="10" type="ORF">FOA43_004324</name>
</gene>
<dbReference type="PANTHER" id="PTHR21206">
    <property type="entry name" value="SLD5 PROTEIN"/>
    <property type="match status" value="1"/>
</dbReference>
<comment type="subunit">
    <text evidence="2">Component of the GINS complex which is a heterotetramer of SLD5, PSF1, PSF2 and PSF3.</text>
</comment>
<name>A0A875RQH0_EENNA</name>
<dbReference type="InterPro" id="IPR007274">
    <property type="entry name" value="Cop_transporter"/>
</dbReference>
<dbReference type="GO" id="GO:0016020">
    <property type="term" value="C:membrane"/>
    <property type="evidence" value="ECO:0007669"/>
    <property type="project" value="UniProtKB-SubCell"/>
</dbReference>
<proteinExistence type="inferred from homology"/>
<keyword evidence="8" id="KW-0813">Transport</keyword>
<dbReference type="PANTHER" id="PTHR21206:SF0">
    <property type="entry name" value="DNA REPLICATION COMPLEX GINS PROTEIN SLD5"/>
    <property type="match status" value="1"/>
</dbReference>
<evidence type="ECO:0000256" key="2">
    <source>
        <dbReference type="ARBA" id="ARBA00011352"/>
    </source>
</evidence>
<keyword evidence="11" id="KW-1185">Reference proteome</keyword>
<reference evidence="10" key="1">
    <citation type="submission" date="2020-10" db="EMBL/GenBank/DDBJ databases">
        <authorList>
            <person name="Roach M.J.R."/>
        </authorList>
    </citation>
    <scope>NUCLEOTIDE SEQUENCE</scope>
    <source>
        <strain evidence="10">CBS 1945</strain>
    </source>
</reference>
<dbReference type="CDD" id="cd11711">
    <property type="entry name" value="GINS_A_Sld5"/>
    <property type="match status" value="1"/>
</dbReference>
<evidence type="ECO:0000256" key="1">
    <source>
        <dbReference type="ARBA" id="ARBA00004123"/>
    </source>
</evidence>
<keyword evidence="8" id="KW-0187">Copper transport</keyword>
<dbReference type="Pfam" id="PF04145">
    <property type="entry name" value="Ctr"/>
    <property type="match status" value="1"/>
</dbReference>
<evidence type="ECO:0000259" key="9">
    <source>
        <dbReference type="Pfam" id="PF05916"/>
    </source>
</evidence>
<accession>A0A875RQH0</accession>
<dbReference type="RefSeq" id="XP_038780495.1">
    <property type="nucleotide sequence ID" value="XM_038924567.1"/>
</dbReference>
<dbReference type="InterPro" id="IPR038749">
    <property type="entry name" value="Sld5_GINS_A"/>
</dbReference>
<keyword evidence="8" id="KW-0186">Copper</keyword>
<feature type="transmembrane region" description="Helical" evidence="8">
    <location>
        <begin position="209"/>
        <end position="233"/>
    </location>
</feature>
<dbReference type="InterPro" id="IPR021151">
    <property type="entry name" value="GINS_A"/>
</dbReference>
<dbReference type="GO" id="GO:0005375">
    <property type="term" value="F:copper ion transmembrane transporter activity"/>
    <property type="evidence" value="ECO:0007669"/>
    <property type="project" value="UniProtKB-UniRule"/>
</dbReference>
<keyword evidence="4" id="KW-0235">DNA replication</keyword>
<sequence length="360" mass="41260">MDFNDILQDFENEVKVPKLESDQERSDDVRKLTNAWIQERAVPELLPYEGDLLDRLLNRVRKQLEFIEVNSIELPKHEGEIKLLLVIVENELDRVQFVIRSYVRTRLTKIDEFAIFLRSSDEELAKLSTNETVYMEKHLELLMDLYNRQFLSNMPVELQALDEVAAGISMVDQPDYDRPVFIKCRRNKEVIIDDEEVELTQNASSKASAFGIFCVIFFTCFAFRAFIFLGAYLEQRVFHNYTNSVIIDKEDCTCDPVSDSDQKFQAATKALGAPIDKSFGQIIKEICLPGMNEVYKDVIRLLVAFVVSMLGYALMLAAMSFFILYFFAVCLGLAFGEVFFNRLAIVLGVNRSVGPCTGLH</sequence>
<organism evidence="10 11">
    <name type="scientific">Eeniella nana</name>
    <name type="common">Yeast</name>
    <name type="synonym">Brettanomyces nanus</name>
    <dbReference type="NCBI Taxonomy" id="13502"/>
    <lineage>
        <taxon>Eukaryota</taxon>
        <taxon>Fungi</taxon>
        <taxon>Dikarya</taxon>
        <taxon>Ascomycota</taxon>
        <taxon>Saccharomycotina</taxon>
        <taxon>Pichiomycetes</taxon>
        <taxon>Pichiales</taxon>
        <taxon>Pichiaceae</taxon>
        <taxon>Brettanomyces</taxon>
    </lineage>
</organism>
<evidence type="ECO:0000313" key="11">
    <source>
        <dbReference type="Proteomes" id="UP000662931"/>
    </source>
</evidence>
<protein>
    <recommendedName>
        <fullName evidence="8">Copper transport protein</fullName>
    </recommendedName>
</protein>
<evidence type="ECO:0000256" key="8">
    <source>
        <dbReference type="RuleBase" id="RU367022"/>
    </source>
</evidence>
<keyword evidence="6 8" id="KW-0472">Membrane</keyword>
<evidence type="ECO:0000256" key="6">
    <source>
        <dbReference type="ARBA" id="ARBA00023136"/>
    </source>
</evidence>
<keyword evidence="7" id="KW-0539">Nucleus</keyword>
<dbReference type="SUPFAM" id="SSF158573">
    <property type="entry name" value="GINS helical bundle-like"/>
    <property type="match status" value="1"/>
</dbReference>
<dbReference type="InterPro" id="IPR008591">
    <property type="entry name" value="GINS_Sld5"/>
</dbReference>
<feature type="transmembrane region" description="Helical" evidence="8">
    <location>
        <begin position="322"/>
        <end position="340"/>
    </location>
</feature>
<comment type="subcellular location">
    <subcellularLocation>
        <location evidence="8">Membrane</location>
        <topology evidence="8">Multi-pass membrane protein</topology>
    </subcellularLocation>
    <subcellularLocation>
        <location evidence="1">Nucleus</location>
    </subcellularLocation>
</comment>
<dbReference type="AlphaFoldDB" id="A0A875RQH0"/>
<dbReference type="EMBL" id="CP064815">
    <property type="protein sequence ID" value="QPG76930.1"/>
    <property type="molecule type" value="Genomic_DNA"/>
</dbReference>
<dbReference type="GeneID" id="62197724"/>
<keyword evidence="8" id="KW-0406">Ion transport</keyword>
<evidence type="ECO:0000256" key="5">
    <source>
        <dbReference type="ARBA" id="ARBA00022989"/>
    </source>
</evidence>
<evidence type="ECO:0000256" key="4">
    <source>
        <dbReference type="ARBA" id="ARBA00022705"/>
    </source>
</evidence>
<dbReference type="KEGG" id="bnn:FOA43_004324"/>
<dbReference type="OrthoDB" id="338231at2759"/>
<evidence type="ECO:0000313" key="10">
    <source>
        <dbReference type="EMBL" id="QPG76930.1"/>
    </source>
</evidence>
<evidence type="ECO:0000256" key="7">
    <source>
        <dbReference type="ARBA" id="ARBA00023242"/>
    </source>
</evidence>
<comment type="similarity">
    <text evidence="8">Belongs to the copper transporter (Ctr) (TC 1.A.56) family. SLC31A subfamily.</text>
</comment>
<dbReference type="InterPro" id="IPR036224">
    <property type="entry name" value="GINS_bundle-like_dom_sf"/>
</dbReference>
<dbReference type="Gene3D" id="1.20.58.1030">
    <property type="match status" value="1"/>
</dbReference>
<dbReference type="GO" id="GO:0000727">
    <property type="term" value="P:double-strand break repair via break-induced replication"/>
    <property type="evidence" value="ECO:0007669"/>
    <property type="project" value="TreeGrafter"/>
</dbReference>
<dbReference type="Proteomes" id="UP000662931">
    <property type="component" value="Chromosome 4"/>
</dbReference>
<feature type="domain" description="GINS subunit" evidence="9">
    <location>
        <begin position="89"/>
        <end position="148"/>
    </location>
</feature>
<feature type="transmembrane region" description="Helical" evidence="8">
    <location>
        <begin position="298"/>
        <end position="316"/>
    </location>
</feature>
<keyword evidence="5 8" id="KW-1133">Transmembrane helix</keyword>
<dbReference type="GO" id="GO:0000811">
    <property type="term" value="C:GINS complex"/>
    <property type="evidence" value="ECO:0007669"/>
    <property type="project" value="TreeGrafter"/>
</dbReference>
<dbReference type="Pfam" id="PF05916">
    <property type="entry name" value="Sld5"/>
    <property type="match status" value="1"/>
</dbReference>
<evidence type="ECO:0000256" key="3">
    <source>
        <dbReference type="ARBA" id="ARBA00022692"/>
    </source>
</evidence>
<keyword evidence="3 8" id="KW-0812">Transmembrane</keyword>
<dbReference type="GO" id="GO:0006261">
    <property type="term" value="P:DNA-templated DNA replication"/>
    <property type="evidence" value="ECO:0007669"/>
    <property type="project" value="InterPro"/>
</dbReference>